<organism evidence="8 9">
    <name type="scientific">Actinomyces viscosus C505</name>
    <dbReference type="NCBI Taxonomy" id="562973"/>
    <lineage>
        <taxon>Bacteria</taxon>
        <taxon>Bacillati</taxon>
        <taxon>Actinomycetota</taxon>
        <taxon>Actinomycetes</taxon>
        <taxon>Actinomycetales</taxon>
        <taxon>Actinomycetaceae</taxon>
        <taxon>Actinomyces</taxon>
    </lineage>
</organism>
<reference evidence="9" key="1">
    <citation type="submission" date="2010-02" db="EMBL/GenBank/DDBJ databases">
        <title>The Genome Sequence of Prevotella oris strain C735.</title>
        <authorList>
            <consortium name="The Broad Institute Genome Sequencing Platform"/>
            <person name="Ward D."/>
            <person name="Feldgarden M."/>
            <person name="Earl A."/>
            <person name="Young S.K."/>
            <person name="Zeng Q."/>
            <person name="Koehrsen M."/>
            <person name="Alvarado L."/>
            <person name="Berlin A."/>
            <person name="Bochicchio J."/>
            <person name="Borenstein D."/>
            <person name="Chapman S.B."/>
            <person name="Chen Z."/>
            <person name="Engels R."/>
            <person name="Freedman E."/>
            <person name="Gellesch M."/>
            <person name="Goldberg J."/>
            <person name="Griggs A."/>
            <person name="Gujja S."/>
            <person name="Heilman E."/>
            <person name="Heiman D."/>
            <person name="Hepburn T."/>
            <person name="Howarth C."/>
            <person name="Jen D."/>
            <person name="Larson L."/>
            <person name="Mehta T."/>
            <person name="Park D."/>
            <person name="Pearson M."/>
            <person name="Roberts A."/>
            <person name="Saif S."/>
            <person name="Shea T."/>
            <person name="Shenoy N."/>
            <person name="Sisk P."/>
            <person name="Stolte C."/>
            <person name="Sykes S."/>
            <person name="Thomson T."/>
            <person name="Walk T."/>
            <person name="White J."/>
            <person name="Yandava C."/>
            <person name="Sibley C.D."/>
            <person name="Field T.R."/>
            <person name="Grinwis M."/>
            <person name="Eshaghurshan C.S."/>
            <person name="Surette M.G."/>
            <person name="Haas B."/>
            <person name="Nusbaum C."/>
            <person name="Birren B."/>
        </authorList>
    </citation>
    <scope>NUCLEOTIDE SEQUENCE [LARGE SCALE GENOMIC DNA]</scope>
    <source>
        <strain evidence="9">C505</strain>
    </source>
</reference>
<evidence type="ECO:0000256" key="7">
    <source>
        <dbReference type="SAM" id="Phobius"/>
    </source>
</evidence>
<feature type="transmembrane region" description="Helical" evidence="7">
    <location>
        <begin position="230"/>
        <end position="252"/>
    </location>
</feature>
<gene>
    <name evidence="8" type="ORF">HMPREF0059_01836</name>
</gene>
<dbReference type="HOGENOM" id="CLU_037123_1_0_11"/>
<proteinExistence type="inferred from homology"/>
<dbReference type="PANTHER" id="PTHR39188">
    <property type="entry name" value="MEMBRANE-ASSOCIATED ZINC METALLOPROTEASE M50B"/>
    <property type="match status" value="1"/>
</dbReference>
<keyword evidence="5" id="KW-0862">Zinc</keyword>
<dbReference type="GO" id="GO:0008237">
    <property type="term" value="F:metallopeptidase activity"/>
    <property type="evidence" value="ECO:0007669"/>
    <property type="project" value="UniProtKB-KW"/>
</dbReference>
<feature type="transmembrane region" description="Helical" evidence="7">
    <location>
        <begin position="88"/>
        <end position="114"/>
    </location>
</feature>
<dbReference type="EMBL" id="ACRE02000006">
    <property type="protein sequence ID" value="EGE37566.1"/>
    <property type="molecule type" value="Genomic_DNA"/>
</dbReference>
<evidence type="ECO:0000256" key="1">
    <source>
        <dbReference type="ARBA" id="ARBA00001947"/>
    </source>
</evidence>
<accession>F2UZG2</accession>
<name>F2UZG2_ACTVI</name>
<reference evidence="8 9" key="2">
    <citation type="submission" date="2011-10" db="EMBL/GenBank/DDBJ databases">
        <title>The Genome Sequence of Actinomyces viscosus C505.</title>
        <authorList>
            <consortium name="The Broad Institute Genome Sequencing Platform"/>
            <consortium name="The Broad Institute Genome Sequencing Center for Infectious Disease"/>
            <person name="Earl A."/>
            <person name="Ward D."/>
            <person name="Feldgarden M."/>
            <person name="Gevers D."/>
            <person name="Sibley C.D."/>
            <person name="Field T.R."/>
            <person name="Grinwis M."/>
            <person name="Eshaghurshan C.S."/>
            <person name="Surette M.G."/>
            <person name="Young S.K."/>
            <person name="Zeng Q."/>
            <person name="Gargeya S."/>
            <person name="Fitzgerald M."/>
            <person name="Haas B."/>
            <person name="Abouelleil A."/>
            <person name="Alvarado L."/>
            <person name="Arachchi H.M."/>
            <person name="Berlin A."/>
            <person name="Brown A."/>
            <person name="Chapman S.B."/>
            <person name="Chen Z."/>
            <person name="Dunbar C."/>
            <person name="Freedman E."/>
            <person name="Gearin G."/>
            <person name="Goldberg J."/>
            <person name="Griggs A."/>
            <person name="Gujja S."/>
            <person name="Heiman D."/>
            <person name="Howarth C."/>
            <person name="Larson L."/>
            <person name="Lui A."/>
            <person name="MacDonald P.J.P."/>
            <person name="Montmayeur A."/>
            <person name="Murphy C."/>
            <person name="Neiman D."/>
            <person name="Pearson M."/>
            <person name="Priest M."/>
            <person name="Roberts A."/>
            <person name="Saif S."/>
            <person name="Shea T."/>
            <person name="Shenoy N."/>
            <person name="Sisk P."/>
            <person name="Stolte C."/>
            <person name="Sykes S."/>
            <person name="Wortman J."/>
            <person name="Nusbaum C."/>
            <person name="Birren B."/>
        </authorList>
    </citation>
    <scope>NUCLEOTIDE SEQUENCE [LARGE SCALE GENOMIC DNA]</scope>
    <source>
        <strain evidence="8 9">C505</strain>
    </source>
</reference>
<keyword evidence="4" id="KW-0378">Hydrolase</keyword>
<keyword evidence="7" id="KW-1133">Transmembrane helix</keyword>
<keyword evidence="6" id="KW-0482">Metalloprotease</keyword>
<dbReference type="eggNOG" id="COG1994">
    <property type="taxonomic scope" value="Bacteria"/>
</dbReference>
<protein>
    <recommendedName>
        <fullName evidence="10">Peptidase M50 domain-containing protein</fullName>
    </recommendedName>
</protein>
<evidence type="ECO:0000256" key="3">
    <source>
        <dbReference type="ARBA" id="ARBA00022670"/>
    </source>
</evidence>
<feature type="transmembrane region" description="Helical" evidence="7">
    <location>
        <begin position="156"/>
        <end position="176"/>
    </location>
</feature>
<evidence type="ECO:0008006" key="10">
    <source>
        <dbReference type="Google" id="ProtNLM"/>
    </source>
</evidence>
<dbReference type="PANTHER" id="PTHR39188:SF3">
    <property type="entry name" value="STAGE IV SPORULATION PROTEIN FB"/>
    <property type="match status" value="1"/>
</dbReference>
<evidence type="ECO:0000256" key="6">
    <source>
        <dbReference type="ARBA" id="ARBA00023049"/>
    </source>
</evidence>
<sequence>MTRRRIWLEGWAFLHRARPWGETSAAVAAEWMRLPAADGVRLAPMPASTSTGEWVIARVGGAPVVISPTSLLLGLLIAGSWYPLVSSALGAFGTTTVLLVVVSTVLGVAASVLLHELAHGLSGTLMGRRPTRYELYLWGGRTSFGPAREWTAWKDLVTSLSGPATNLLIWGIGTWVQNSVSLPVPVAFTIWAVTLVNLALAVFNALPGLPLDGGYALAALVVQVTGNRRLGLTVAGWGGLAVVGGVVWWWILRPLVLDGRQPDAFNLILVVMVGWSIVASSWQVLELGGGARAASKLDLRELARPLRVVGPETSVSQVREALAQGAALVLVTDGPELVGTIDAAALKELGLSDAAGSTPTLGVSARQICTVLPAAAVTTDLTGQEAADAMKRAREVSRWLVLVEAGSLAGAVPTGAR</sequence>
<dbReference type="Proteomes" id="UP000004668">
    <property type="component" value="Unassembled WGS sequence"/>
</dbReference>
<evidence type="ECO:0000256" key="2">
    <source>
        <dbReference type="ARBA" id="ARBA00007931"/>
    </source>
</evidence>
<evidence type="ECO:0000256" key="4">
    <source>
        <dbReference type="ARBA" id="ARBA00022801"/>
    </source>
</evidence>
<evidence type="ECO:0000256" key="5">
    <source>
        <dbReference type="ARBA" id="ARBA00022833"/>
    </source>
</evidence>
<feature type="transmembrane region" description="Helical" evidence="7">
    <location>
        <begin position="55"/>
        <end position="82"/>
    </location>
</feature>
<feature type="transmembrane region" description="Helical" evidence="7">
    <location>
        <begin position="188"/>
        <end position="209"/>
    </location>
</feature>
<dbReference type="GO" id="GO:0006508">
    <property type="term" value="P:proteolysis"/>
    <property type="evidence" value="ECO:0007669"/>
    <property type="project" value="UniProtKB-KW"/>
</dbReference>
<evidence type="ECO:0000313" key="9">
    <source>
        <dbReference type="Proteomes" id="UP000004668"/>
    </source>
</evidence>
<comment type="caution">
    <text evidence="8">The sequence shown here is derived from an EMBL/GenBank/DDBJ whole genome shotgun (WGS) entry which is preliminary data.</text>
</comment>
<comment type="similarity">
    <text evidence="2">Belongs to the peptidase M50B family.</text>
</comment>
<keyword evidence="7" id="KW-0812">Transmembrane</keyword>
<evidence type="ECO:0000313" key="8">
    <source>
        <dbReference type="EMBL" id="EGE37566.1"/>
    </source>
</evidence>
<comment type="cofactor">
    <cofactor evidence="1">
        <name>Zn(2+)</name>
        <dbReference type="ChEBI" id="CHEBI:29105"/>
    </cofactor>
</comment>
<feature type="transmembrane region" description="Helical" evidence="7">
    <location>
        <begin position="264"/>
        <end position="285"/>
    </location>
</feature>
<keyword evidence="7" id="KW-0472">Membrane</keyword>
<dbReference type="AlphaFoldDB" id="F2UZG2"/>
<keyword evidence="3" id="KW-0645">Protease</keyword>